<dbReference type="SMART" id="SM00292">
    <property type="entry name" value="BRCT"/>
    <property type="match status" value="2"/>
</dbReference>
<dbReference type="CDD" id="cd04370">
    <property type="entry name" value="BAH"/>
    <property type="match status" value="1"/>
</dbReference>
<protein>
    <recommendedName>
        <fullName evidence="9">BRCT domain-containing protein</fullName>
    </recommendedName>
</protein>
<dbReference type="InterPro" id="IPR001025">
    <property type="entry name" value="BAH_dom"/>
</dbReference>
<dbReference type="EMBL" id="CM035409">
    <property type="protein sequence ID" value="KAH7439422.1"/>
    <property type="molecule type" value="Genomic_DNA"/>
</dbReference>
<dbReference type="InterPro" id="IPR047250">
    <property type="entry name" value="BRCT_p53bp1-like_rpt2"/>
</dbReference>
<proteinExistence type="predicted"/>
<feature type="domain" description="BAH" evidence="6">
    <location>
        <begin position="1117"/>
        <end position="1262"/>
    </location>
</feature>
<dbReference type="InterPro" id="IPR001357">
    <property type="entry name" value="BRCT_dom"/>
</dbReference>
<evidence type="ECO:0000256" key="1">
    <source>
        <dbReference type="ARBA" id="ARBA00004123"/>
    </source>
</evidence>
<dbReference type="GO" id="GO:0003682">
    <property type="term" value="F:chromatin binding"/>
    <property type="evidence" value="ECO:0007669"/>
    <property type="project" value="InterPro"/>
</dbReference>
<dbReference type="AlphaFoldDB" id="A0A8T2UVX6"/>
<dbReference type="Proteomes" id="UP000825935">
    <property type="component" value="Chromosome 4"/>
</dbReference>
<feature type="region of interest" description="Disordered" evidence="4">
    <location>
        <begin position="71"/>
        <end position="91"/>
    </location>
</feature>
<dbReference type="PANTHER" id="PTHR15321:SF3">
    <property type="entry name" value="TP53-BINDING PROTEIN 1"/>
    <property type="match status" value="1"/>
</dbReference>
<reference evidence="7" key="1">
    <citation type="submission" date="2021-08" db="EMBL/GenBank/DDBJ databases">
        <title>WGS assembly of Ceratopteris richardii.</title>
        <authorList>
            <person name="Marchant D.B."/>
            <person name="Chen G."/>
            <person name="Jenkins J."/>
            <person name="Shu S."/>
            <person name="Leebens-Mack J."/>
            <person name="Grimwood J."/>
            <person name="Schmutz J."/>
            <person name="Soltis P."/>
            <person name="Soltis D."/>
            <person name="Chen Z.-H."/>
        </authorList>
    </citation>
    <scope>NUCLEOTIDE SEQUENCE</scope>
    <source>
        <strain evidence="7">Whitten #5841</strain>
        <tissue evidence="7">Leaf</tissue>
    </source>
</reference>
<feature type="domain" description="BRCT" evidence="5">
    <location>
        <begin position="808"/>
        <end position="917"/>
    </location>
</feature>
<dbReference type="InterPro" id="IPR047252">
    <property type="entry name" value="TP53BP1-like"/>
</dbReference>
<dbReference type="Gene3D" id="3.40.50.10190">
    <property type="entry name" value="BRCT domain"/>
    <property type="match status" value="2"/>
</dbReference>
<keyword evidence="3" id="KW-0539">Nucleus</keyword>
<accession>A0A8T2UVX6</accession>
<dbReference type="OrthoDB" id="646980at2759"/>
<dbReference type="GO" id="GO:0042393">
    <property type="term" value="F:histone binding"/>
    <property type="evidence" value="ECO:0007669"/>
    <property type="project" value="TreeGrafter"/>
</dbReference>
<dbReference type="InterPro" id="IPR043151">
    <property type="entry name" value="BAH_sf"/>
</dbReference>
<evidence type="ECO:0000256" key="2">
    <source>
        <dbReference type="ARBA" id="ARBA00022763"/>
    </source>
</evidence>
<evidence type="ECO:0000259" key="6">
    <source>
        <dbReference type="PROSITE" id="PS51038"/>
    </source>
</evidence>
<dbReference type="PROSITE" id="PS50172">
    <property type="entry name" value="BRCT"/>
    <property type="match status" value="2"/>
</dbReference>
<evidence type="ECO:0000259" key="5">
    <source>
        <dbReference type="PROSITE" id="PS50172"/>
    </source>
</evidence>
<evidence type="ECO:0000256" key="4">
    <source>
        <dbReference type="SAM" id="MobiDB-lite"/>
    </source>
</evidence>
<feature type="compositionally biased region" description="Basic and acidic residues" evidence="4">
    <location>
        <begin position="723"/>
        <end position="735"/>
    </location>
</feature>
<gene>
    <name evidence="7" type="ORF">KP509_04G060100</name>
</gene>
<feature type="compositionally biased region" description="Basic and acidic residues" evidence="4">
    <location>
        <begin position="791"/>
        <end position="802"/>
    </location>
</feature>
<dbReference type="OMA" id="DEYTPCT"/>
<dbReference type="Gene3D" id="2.30.30.490">
    <property type="match status" value="1"/>
</dbReference>
<evidence type="ECO:0000256" key="3">
    <source>
        <dbReference type="ARBA" id="ARBA00023242"/>
    </source>
</evidence>
<dbReference type="Pfam" id="PF01426">
    <property type="entry name" value="BAH"/>
    <property type="match status" value="1"/>
</dbReference>
<dbReference type="SUPFAM" id="SSF52113">
    <property type="entry name" value="BRCT domain"/>
    <property type="match status" value="2"/>
</dbReference>
<dbReference type="CDD" id="cd17745">
    <property type="entry name" value="BRCT_p53bp1_rpt1"/>
    <property type="match status" value="1"/>
</dbReference>
<comment type="caution">
    <text evidence="7">The sequence shown here is derived from an EMBL/GenBank/DDBJ whole genome shotgun (WGS) entry which is preliminary data.</text>
</comment>
<feature type="domain" description="BRCT" evidence="5">
    <location>
        <begin position="921"/>
        <end position="1013"/>
    </location>
</feature>
<dbReference type="GO" id="GO:0045944">
    <property type="term" value="P:positive regulation of transcription by RNA polymerase II"/>
    <property type="evidence" value="ECO:0007669"/>
    <property type="project" value="TreeGrafter"/>
</dbReference>
<sequence>MARYRGPMASQDLERCMLNEHSRSIPSSIFNDITNKDFRAAHFAERAIDEMSDQGNKGLLLQFSLSQTQTTVNRDPSWENHSGLNSEEQRNTKDDCSMAFVSYTSGTCHTAENLEATAKKVTASQGDIFAERTALLANGCSLELLGRSENDVCREKKLAEKLSHSEKDGKKFKAKGVKTSDAALQDAICLTVATAETLVIADMMNDCQTCQSLGPKAILDAALMLRRERFALGLDHFTLENLGEGPSPDLTLDDLDDMLLEEDCCSILQTSKEEQGPGLGEECCSMLQTCKEQGPNLDEADISTVQSSDKALTIFEPAKVVAENSSTSHLKVQLEESYHESDEVVQETINALSMLSTEQGGQIRCVQDHHVAPRKESFNSRWFGGWTGSKNAAHKPAGSSQEQTDKGYGNYLVFETSELSETCSLARNGDKPSSCSKDLQNKSPLYSVPLLAEADGEAPSIGSCAEILVALSQASVKSSLQEPLCSFVPCSVSVKVNPPFTQPESSEAKASAFTKENALEQFVNDLLPEDDLPANDELNLASDLLPYDNLHASNELNLMPENFPRSGTKRTHLNSLRAYSTITPVHETENTLQPREQSYIEKAEEKLWMQLSITCHETANAAEIDNSTILLDKNRQCELMLEDSAFQDSPPLIWHRGKRRRLRACRIVESDLTQAEYDKSYNDLSPHVGKNCSELEIVNIETCEGHEMLRSSKVHQQPFGRDSSSKSDTSNRNKESLLQGHGMLRSNKVHQQSFGRDSSSKYYTSNRNKEPLQGEVFQEDGTRKSPCKMTSDTEHNEKGCKEGKKQGINSLLFKGFSFLVTGFPANQKDLCEKICKKIQDHGGVINSNIPSLSSQIVQKKSSRQHLSTSHCIVIAPQKVRTLKYLYACAAGLLIVKPNWVDEVMLKDNLLQKQKSFDKEGTKQLIFSRIVAFIHGEQGYSLKLSLLIQHGAGKVVKSMRALLQSNNVDSRLIHIVIAEHQNRLSQTLKERAQQFGLPIVSRDWIIDSLLKGRLCPLPRVKDSNGLKLRVGHSDQGISRRNTKKNGQVAFVETRISKRLNQLEEVNEATQCVSFLGRGGSVPTLCSMGLKFVLDVPEPCTLRKVSWRTYYKSICIGGIIYSAGDIVEVRPQSGEDTKPYVAQIESFYSCYSRMNTRAMKGQLKVQPESSCLLCCRWFYRPSDTGFPSIGNEKELYLSQHFDDSPRVCDIIGRVQMALCIGEKIFNNVGENGWRYADPSIVPDEANYICRFFYDYKRESLHQLKTALIL</sequence>
<evidence type="ECO:0008006" key="9">
    <source>
        <dbReference type="Google" id="ProtNLM"/>
    </source>
</evidence>
<dbReference type="GO" id="GO:0005634">
    <property type="term" value="C:nucleus"/>
    <property type="evidence" value="ECO:0007669"/>
    <property type="project" value="UniProtKB-SubCell"/>
</dbReference>
<feature type="compositionally biased region" description="Polar residues" evidence="4">
    <location>
        <begin position="749"/>
        <end position="766"/>
    </location>
</feature>
<organism evidence="7 8">
    <name type="scientific">Ceratopteris richardii</name>
    <name type="common">Triangle waterfern</name>
    <dbReference type="NCBI Taxonomy" id="49495"/>
    <lineage>
        <taxon>Eukaryota</taxon>
        <taxon>Viridiplantae</taxon>
        <taxon>Streptophyta</taxon>
        <taxon>Embryophyta</taxon>
        <taxon>Tracheophyta</taxon>
        <taxon>Polypodiopsida</taxon>
        <taxon>Polypodiidae</taxon>
        <taxon>Polypodiales</taxon>
        <taxon>Pteridineae</taxon>
        <taxon>Pteridaceae</taxon>
        <taxon>Parkerioideae</taxon>
        <taxon>Ceratopteris</taxon>
    </lineage>
</organism>
<keyword evidence="8" id="KW-1185">Reference proteome</keyword>
<evidence type="ECO:0000313" key="7">
    <source>
        <dbReference type="EMBL" id="KAH7439422.1"/>
    </source>
</evidence>
<dbReference type="CDD" id="cd17724">
    <property type="entry name" value="BRCT_p53bp1_rpt2"/>
    <property type="match status" value="1"/>
</dbReference>
<dbReference type="GO" id="GO:0000077">
    <property type="term" value="P:DNA damage checkpoint signaling"/>
    <property type="evidence" value="ECO:0007669"/>
    <property type="project" value="TreeGrafter"/>
</dbReference>
<dbReference type="InterPro" id="IPR047249">
    <property type="entry name" value="BRCT_p53bp1-like_rpt1"/>
</dbReference>
<dbReference type="Pfam" id="PF18428">
    <property type="entry name" value="BRCT_3"/>
    <property type="match status" value="1"/>
</dbReference>
<dbReference type="PANTHER" id="PTHR15321">
    <property type="entry name" value="TUMOR SUPPRESSOR P53-BINDING PROTEIN 1"/>
    <property type="match status" value="1"/>
</dbReference>
<dbReference type="PROSITE" id="PS51038">
    <property type="entry name" value="BAH"/>
    <property type="match status" value="1"/>
</dbReference>
<comment type="subcellular location">
    <subcellularLocation>
        <location evidence="1">Nucleus</location>
    </subcellularLocation>
</comment>
<dbReference type="InterPro" id="IPR036420">
    <property type="entry name" value="BRCT_dom_sf"/>
</dbReference>
<keyword evidence="2" id="KW-0227">DNA damage</keyword>
<feature type="region of interest" description="Disordered" evidence="4">
    <location>
        <begin position="711"/>
        <end position="802"/>
    </location>
</feature>
<name>A0A8T2UVX6_CERRI</name>
<evidence type="ECO:0000313" key="8">
    <source>
        <dbReference type="Proteomes" id="UP000825935"/>
    </source>
</evidence>